<dbReference type="AlphaFoldDB" id="X0V772"/>
<reference evidence="2" key="1">
    <citation type="journal article" date="2014" name="Front. Microbiol.">
        <title>High frequency of phylogenetically diverse reductive dehalogenase-homologous genes in deep subseafloor sedimentary metagenomes.</title>
        <authorList>
            <person name="Kawai M."/>
            <person name="Futagami T."/>
            <person name="Toyoda A."/>
            <person name="Takaki Y."/>
            <person name="Nishi S."/>
            <person name="Hori S."/>
            <person name="Arai W."/>
            <person name="Tsubouchi T."/>
            <person name="Morono Y."/>
            <person name="Uchiyama I."/>
            <person name="Ito T."/>
            <person name="Fujiyama A."/>
            <person name="Inagaki F."/>
            <person name="Takami H."/>
        </authorList>
    </citation>
    <scope>NUCLEOTIDE SEQUENCE</scope>
    <source>
        <strain evidence="2">Expedition CK06-06</strain>
    </source>
</reference>
<comment type="caution">
    <text evidence="2">The sequence shown here is derived from an EMBL/GenBank/DDBJ whole genome shotgun (WGS) entry which is preliminary data.</text>
</comment>
<proteinExistence type="predicted"/>
<dbReference type="InterPro" id="IPR019606">
    <property type="entry name" value="GerMN"/>
</dbReference>
<feature type="domain" description="GerMN" evidence="1">
    <location>
        <begin position="69"/>
        <end position="160"/>
    </location>
</feature>
<organism evidence="2">
    <name type="scientific">marine sediment metagenome</name>
    <dbReference type="NCBI Taxonomy" id="412755"/>
    <lineage>
        <taxon>unclassified sequences</taxon>
        <taxon>metagenomes</taxon>
        <taxon>ecological metagenomes</taxon>
    </lineage>
</organism>
<evidence type="ECO:0000313" key="2">
    <source>
        <dbReference type="EMBL" id="GAG14004.1"/>
    </source>
</evidence>
<feature type="non-terminal residue" evidence="2">
    <location>
        <position position="160"/>
    </location>
</feature>
<evidence type="ECO:0000259" key="1">
    <source>
        <dbReference type="Pfam" id="PF10646"/>
    </source>
</evidence>
<gene>
    <name evidence="2" type="ORF">S01H1_34149</name>
</gene>
<dbReference type="Pfam" id="PF10646">
    <property type="entry name" value="Germane"/>
    <property type="match status" value="1"/>
</dbReference>
<accession>X0V772</accession>
<sequence length="160" mass="17226">MSERGKSSRTSCVAIVLLALVAAALAAALWHIYPEYRELKARQQRPDRALSRQVGENATPSGRPVVAELYFARIVDGKQRMVAIKRELPPGLGVARGSLEELLRGEVPRGCDRPLPSGTELLGIGVADGVATVDFSEHLRTGFQGGSDNEQVTAYSIVNT</sequence>
<dbReference type="EMBL" id="BARS01021239">
    <property type="protein sequence ID" value="GAG14004.1"/>
    <property type="molecule type" value="Genomic_DNA"/>
</dbReference>
<protein>
    <recommendedName>
        <fullName evidence="1">GerMN domain-containing protein</fullName>
    </recommendedName>
</protein>
<name>X0V772_9ZZZZ</name>